<accession>A0A916LGT3</accession>
<evidence type="ECO:0000313" key="2">
    <source>
        <dbReference type="EMBL" id="CPB34201.1"/>
    </source>
</evidence>
<reference evidence="3" key="1">
    <citation type="submission" date="2015-03" db="EMBL/GenBank/DDBJ databases">
        <authorList>
            <consortium name="Pathogen Informatics"/>
        </authorList>
    </citation>
    <scope>NUCLEOTIDE SEQUENCE [LARGE SCALE GENOMIC DNA]</scope>
    <source>
        <strain evidence="3">N09902308</strain>
    </source>
</reference>
<organism evidence="2 3">
    <name type="scientific">Mycobacterium tuberculosis</name>
    <dbReference type="NCBI Taxonomy" id="1773"/>
    <lineage>
        <taxon>Bacteria</taxon>
        <taxon>Bacillati</taxon>
        <taxon>Actinomycetota</taxon>
        <taxon>Actinomycetes</taxon>
        <taxon>Mycobacteriales</taxon>
        <taxon>Mycobacteriaceae</taxon>
        <taxon>Mycobacterium</taxon>
        <taxon>Mycobacterium tuberculosis complex</taxon>
    </lineage>
</organism>
<sequence>MPLVGLQPRIVGVDERFVTVRADVRNGPFRVRIRGGAPVDLHQQDRAIAPQKLRGARDDRALEALNVDLQQTHREGQLGGERVQRGTRHPCPLANPNSSRVV</sequence>
<evidence type="ECO:0000256" key="1">
    <source>
        <dbReference type="SAM" id="MobiDB-lite"/>
    </source>
</evidence>
<feature type="region of interest" description="Disordered" evidence="1">
    <location>
        <begin position="69"/>
        <end position="102"/>
    </location>
</feature>
<protein>
    <submittedName>
        <fullName evidence="2">Uncharacterized protein</fullName>
    </submittedName>
</protein>
<evidence type="ECO:0000313" key="3">
    <source>
        <dbReference type="Proteomes" id="UP000039021"/>
    </source>
</evidence>
<name>A0A916LGT3_MYCTX</name>
<comment type="caution">
    <text evidence="2">The sequence shown here is derived from an EMBL/GenBank/DDBJ whole genome shotgun (WGS) entry which is preliminary data.</text>
</comment>
<dbReference type="AlphaFoldDB" id="A0A916LGT3"/>
<dbReference type="Proteomes" id="UP000039021">
    <property type="component" value="Unassembled WGS sequence"/>
</dbReference>
<dbReference type="EMBL" id="CSBK01003883">
    <property type="protein sequence ID" value="CPB34201.1"/>
    <property type="molecule type" value="Genomic_DNA"/>
</dbReference>
<proteinExistence type="predicted"/>
<gene>
    <name evidence="2" type="ORF">ERS007739_05202</name>
</gene>